<dbReference type="Proteomes" id="UP000034090">
    <property type="component" value="Unassembled WGS sequence"/>
</dbReference>
<accession>A0A0G1DLZ5</accession>
<comment type="caution">
    <text evidence="1">The sequence shown here is derived from an EMBL/GenBank/DDBJ whole genome shotgun (WGS) entry which is preliminary data.</text>
</comment>
<dbReference type="EMBL" id="LCFQ01000001">
    <property type="protein sequence ID" value="KKS98900.1"/>
    <property type="molecule type" value="Genomic_DNA"/>
</dbReference>
<reference evidence="1 2" key="1">
    <citation type="journal article" date="2015" name="Nature">
        <title>rRNA introns, odd ribosomes, and small enigmatic genomes across a large radiation of phyla.</title>
        <authorList>
            <person name="Brown C.T."/>
            <person name="Hug L.A."/>
            <person name="Thomas B.C."/>
            <person name="Sharon I."/>
            <person name="Castelle C.J."/>
            <person name="Singh A."/>
            <person name="Wilkins M.J."/>
            <person name="Williams K.H."/>
            <person name="Banfield J.F."/>
        </authorList>
    </citation>
    <scope>NUCLEOTIDE SEQUENCE [LARGE SCALE GENOMIC DNA]</scope>
</reference>
<evidence type="ECO:0000313" key="2">
    <source>
        <dbReference type="Proteomes" id="UP000034090"/>
    </source>
</evidence>
<dbReference type="STRING" id="1618578.UV74_C0001G0010"/>
<name>A0A0G1DLZ5_9BACT</name>
<protein>
    <recommendedName>
        <fullName evidence="3">DUF5667 domain-containing protein</fullName>
    </recommendedName>
</protein>
<evidence type="ECO:0008006" key="3">
    <source>
        <dbReference type="Google" id="ProtNLM"/>
    </source>
</evidence>
<evidence type="ECO:0000313" key="1">
    <source>
        <dbReference type="EMBL" id="KKS98900.1"/>
    </source>
</evidence>
<proteinExistence type="predicted"/>
<organism evidence="1 2">
    <name type="scientific">Candidatus Woesebacteria bacterium GW2011_GWB1_43_14</name>
    <dbReference type="NCBI Taxonomy" id="1618578"/>
    <lineage>
        <taxon>Bacteria</taxon>
        <taxon>Candidatus Woeseibacteriota</taxon>
    </lineage>
</organism>
<sequence>MKLKILYSFAVLLFSFGVLFSSILRSASVKYSFNRPSENYQTRESKVTIPYDLPSTGNVSPGHFAWGMEVLRDKIWVLITTNPAKKAEVLSLLADKRLVFAREQFIDGKADDGMLTLVKAEGYLEKAVSSAEIAKNRGIDTTNLLQKLAFSSLKHREVMEECVHYAPEDAQPIIIKEMGIPERLFTRVSNMIIETGGSAPVDPF</sequence>
<gene>
    <name evidence="1" type="ORF">UV74_C0001G0010</name>
</gene>
<dbReference type="AlphaFoldDB" id="A0A0G1DLZ5"/>